<gene>
    <name evidence="2" type="ORF">UW79_C0001G0019</name>
</gene>
<feature type="transmembrane region" description="Helical" evidence="1">
    <location>
        <begin position="7"/>
        <end position="28"/>
    </location>
</feature>
<evidence type="ECO:0000313" key="3">
    <source>
        <dbReference type="Proteomes" id="UP000034032"/>
    </source>
</evidence>
<keyword evidence="1" id="KW-0472">Membrane</keyword>
<keyword evidence="1" id="KW-1133">Transmembrane helix</keyword>
<organism evidence="2 3">
    <name type="scientific">Candidatus Yanofskybacteria bacterium GW2011_GWA2_44_9</name>
    <dbReference type="NCBI Taxonomy" id="1619025"/>
    <lineage>
        <taxon>Bacteria</taxon>
        <taxon>Candidatus Yanofskyibacteriota</taxon>
    </lineage>
</organism>
<sequence length="574" mass="62732">MIFANKALKYLILFAALLLVVAISSFWFGGKSSFSEKDVKLELESPLQASAGDEVVYKIKYANATKTTLHGLNFLFFYPEGATFIKDGLTVEGDTEGFEVEELAPGQKGEKEIKVFIVGDRGNIKTAKVTLSFRAGNLQSSFEKAANTSTTIVSMPVELTLVAPPNITSGQPITYILDYRNISGEDISDLFFEVAYPEGFSVRSYDPQPDQGNNAWIVPMLDRGSGERISIQGILEGKEGEAKSITLKLKRKIGDIYVDYERASSVTMISSPILGVGISVNESSEYSAYPGDSLRYVVQYANNSNFNISGLNLSVKLEGEMFDFASLNAGGGFFDDSTKTILWNASTLPDFINLSPGARGQVNFRIALKQAFASGGSSRDRFVKVIALLNTPNVLPDSNVEEIAVSISSITKIGTQPTVNQLAYYNDPVFGSSGPLPPRAGEETIFTIHWQITNPGNDIGNAVVKAKLSSGVSWMDQTSAVPDDMRPSFNPNTQEVSWSLPVVPFGIGVFTPKYEGVFRVKIKPSSIQRGSFVNILEEFQFLGTDNFTKLNVIIRKKDLNTEELTDRPKEGTVQ</sequence>
<reference evidence="2 3" key="1">
    <citation type="journal article" date="2015" name="Nature">
        <title>rRNA introns, odd ribosomes, and small enigmatic genomes across a large radiation of phyla.</title>
        <authorList>
            <person name="Brown C.T."/>
            <person name="Hug L.A."/>
            <person name="Thomas B.C."/>
            <person name="Sharon I."/>
            <person name="Castelle C.J."/>
            <person name="Singh A."/>
            <person name="Wilkins M.J."/>
            <person name="Williams K.H."/>
            <person name="Banfield J.F."/>
        </authorList>
    </citation>
    <scope>NUCLEOTIDE SEQUENCE [LARGE SCALE GENOMIC DNA]</scope>
</reference>
<proteinExistence type="predicted"/>
<evidence type="ECO:0008006" key="4">
    <source>
        <dbReference type="Google" id="ProtNLM"/>
    </source>
</evidence>
<comment type="caution">
    <text evidence="2">The sequence shown here is derived from an EMBL/GenBank/DDBJ whole genome shotgun (WGS) entry which is preliminary data.</text>
</comment>
<protein>
    <recommendedName>
        <fullName evidence="4">DUF11 domain-containing protein</fullName>
    </recommendedName>
</protein>
<evidence type="ECO:0000256" key="1">
    <source>
        <dbReference type="SAM" id="Phobius"/>
    </source>
</evidence>
<dbReference type="AlphaFoldDB" id="A0A0G1KGV2"/>
<accession>A0A0G1KGV2</accession>
<name>A0A0G1KGV2_9BACT</name>
<dbReference type="EMBL" id="LCJR01000001">
    <property type="protein sequence ID" value="KKT82763.1"/>
    <property type="molecule type" value="Genomic_DNA"/>
</dbReference>
<dbReference type="Proteomes" id="UP000034032">
    <property type="component" value="Unassembled WGS sequence"/>
</dbReference>
<evidence type="ECO:0000313" key="2">
    <source>
        <dbReference type="EMBL" id="KKT82763.1"/>
    </source>
</evidence>
<keyword evidence="1" id="KW-0812">Transmembrane</keyword>